<dbReference type="GO" id="GO:0016020">
    <property type="term" value="C:membrane"/>
    <property type="evidence" value="ECO:0007669"/>
    <property type="project" value="TreeGrafter"/>
</dbReference>
<name>A0A6A6C319_ZASCE</name>
<evidence type="ECO:0000256" key="1">
    <source>
        <dbReference type="SAM" id="MobiDB-lite"/>
    </source>
</evidence>
<evidence type="ECO:0000313" key="3">
    <source>
        <dbReference type="EMBL" id="KAF2160580.1"/>
    </source>
</evidence>
<dbReference type="Proteomes" id="UP000799537">
    <property type="component" value="Unassembled WGS sequence"/>
</dbReference>
<dbReference type="Pfam" id="PF12146">
    <property type="entry name" value="Hydrolase_4"/>
    <property type="match status" value="1"/>
</dbReference>
<dbReference type="InterPro" id="IPR029058">
    <property type="entry name" value="AB_hydrolase_fold"/>
</dbReference>
<feature type="compositionally biased region" description="Basic and acidic residues" evidence="1">
    <location>
        <begin position="275"/>
        <end position="285"/>
    </location>
</feature>
<dbReference type="PANTHER" id="PTHR43798">
    <property type="entry name" value="MONOACYLGLYCEROL LIPASE"/>
    <property type="match status" value="1"/>
</dbReference>
<dbReference type="SUPFAM" id="SSF53474">
    <property type="entry name" value="alpha/beta-Hydrolases"/>
    <property type="match status" value="1"/>
</dbReference>
<dbReference type="Gene3D" id="3.40.50.1820">
    <property type="entry name" value="alpha/beta hydrolase"/>
    <property type="match status" value="1"/>
</dbReference>
<sequence>MSTKHFHIKQHIVPAQHIRGYFKSTANSEEEELQLAVKQYIPRANSKPQSGDVTIIAAHAAGFCKELYEPLFDDLYEQSQGSFRIRSIWIADICTHGQSGVLNEGRLGIDLTWEDHARDLLQMTNIFREEMPKPIVGLGHSMGANNIIQLALYHPRLLDAVICVEPVLNRDHKGMNFSPAYWLTERKDVWPSREIAVAENRKSGLVKTWDPRVIDRWDEFGFRELPTLLHPQRARDESRRVTFSTTKHHDVRAFVRDCHPPAGEPLDNFRPTRSSHPEIDKDQHTRHQQPAYRGDAVKLFRQIPFLRPPCLYIYGKQSTLFGSKPAGRVEKLEITGIEVGGSGGAKVGKVAESILDGAGHFAALEQPAKVAETAASWLESQLDTWREEASAEAGAWYNLDTREKAMVSDDWRWWVKEWYARKPARDPKSMSKKDSSRPRL</sequence>
<feature type="domain" description="Serine aminopeptidase S33" evidence="2">
    <location>
        <begin position="89"/>
        <end position="202"/>
    </location>
</feature>
<protein>
    <recommendedName>
        <fullName evidence="2">Serine aminopeptidase S33 domain-containing protein</fullName>
    </recommendedName>
</protein>
<proteinExistence type="predicted"/>
<dbReference type="PANTHER" id="PTHR43798:SF33">
    <property type="entry name" value="HYDROLASE, PUTATIVE (AFU_ORTHOLOGUE AFUA_2G14860)-RELATED"/>
    <property type="match status" value="1"/>
</dbReference>
<dbReference type="EMBL" id="ML993625">
    <property type="protein sequence ID" value="KAF2160580.1"/>
    <property type="molecule type" value="Genomic_DNA"/>
</dbReference>
<evidence type="ECO:0000259" key="2">
    <source>
        <dbReference type="Pfam" id="PF12146"/>
    </source>
</evidence>
<gene>
    <name evidence="3" type="ORF">M409DRAFT_28965</name>
</gene>
<keyword evidence="4" id="KW-1185">Reference proteome</keyword>
<dbReference type="OrthoDB" id="94039at2759"/>
<dbReference type="InterPro" id="IPR022742">
    <property type="entry name" value="Hydrolase_4"/>
</dbReference>
<feature type="region of interest" description="Disordered" evidence="1">
    <location>
        <begin position="262"/>
        <end position="288"/>
    </location>
</feature>
<dbReference type="InterPro" id="IPR050266">
    <property type="entry name" value="AB_hydrolase_sf"/>
</dbReference>
<reference evidence="3" key="1">
    <citation type="journal article" date="2020" name="Stud. Mycol.">
        <title>101 Dothideomycetes genomes: a test case for predicting lifestyles and emergence of pathogens.</title>
        <authorList>
            <person name="Haridas S."/>
            <person name="Albert R."/>
            <person name="Binder M."/>
            <person name="Bloem J."/>
            <person name="Labutti K."/>
            <person name="Salamov A."/>
            <person name="Andreopoulos B."/>
            <person name="Baker S."/>
            <person name="Barry K."/>
            <person name="Bills G."/>
            <person name="Bluhm B."/>
            <person name="Cannon C."/>
            <person name="Castanera R."/>
            <person name="Culley D."/>
            <person name="Daum C."/>
            <person name="Ezra D."/>
            <person name="Gonzalez J."/>
            <person name="Henrissat B."/>
            <person name="Kuo A."/>
            <person name="Liang C."/>
            <person name="Lipzen A."/>
            <person name="Lutzoni F."/>
            <person name="Magnuson J."/>
            <person name="Mondo S."/>
            <person name="Nolan M."/>
            <person name="Ohm R."/>
            <person name="Pangilinan J."/>
            <person name="Park H.-J."/>
            <person name="Ramirez L."/>
            <person name="Alfaro M."/>
            <person name="Sun H."/>
            <person name="Tritt A."/>
            <person name="Yoshinaga Y."/>
            <person name="Zwiers L.-H."/>
            <person name="Turgeon B."/>
            <person name="Goodwin S."/>
            <person name="Spatafora J."/>
            <person name="Crous P."/>
            <person name="Grigoriev I."/>
        </authorList>
    </citation>
    <scope>NUCLEOTIDE SEQUENCE</scope>
    <source>
        <strain evidence="3">ATCC 36951</strain>
    </source>
</reference>
<dbReference type="GeneID" id="54562524"/>
<dbReference type="AlphaFoldDB" id="A0A6A6C319"/>
<evidence type="ECO:0000313" key="4">
    <source>
        <dbReference type="Proteomes" id="UP000799537"/>
    </source>
</evidence>
<accession>A0A6A6C319</accession>
<dbReference type="RefSeq" id="XP_033661469.1">
    <property type="nucleotide sequence ID" value="XM_033809252.1"/>
</dbReference>
<organism evidence="3 4">
    <name type="scientific">Zasmidium cellare ATCC 36951</name>
    <dbReference type="NCBI Taxonomy" id="1080233"/>
    <lineage>
        <taxon>Eukaryota</taxon>
        <taxon>Fungi</taxon>
        <taxon>Dikarya</taxon>
        <taxon>Ascomycota</taxon>
        <taxon>Pezizomycotina</taxon>
        <taxon>Dothideomycetes</taxon>
        <taxon>Dothideomycetidae</taxon>
        <taxon>Mycosphaerellales</taxon>
        <taxon>Mycosphaerellaceae</taxon>
        <taxon>Zasmidium</taxon>
    </lineage>
</organism>